<sequence>QNIRVDSIRCDFDRYPYPVYTYARQMIIRQSNITERSLVTSCRLLNSVRSDNNPHGFTIEDFAVRENRDIRVSDR</sequence>
<evidence type="ECO:0000313" key="1">
    <source>
        <dbReference type="EMBL" id="KAA6307278.1"/>
    </source>
</evidence>
<dbReference type="AlphaFoldDB" id="A0A5J4PE51"/>
<proteinExistence type="predicted"/>
<organism evidence="1">
    <name type="scientific">termite gut metagenome</name>
    <dbReference type="NCBI Taxonomy" id="433724"/>
    <lineage>
        <taxon>unclassified sequences</taxon>
        <taxon>metagenomes</taxon>
        <taxon>organismal metagenomes</taxon>
    </lineage>
</organism>
<reference evidence="1" key="1">
    <citation type="submission" date="2019-03" db="EMBL/GenBank/DDBJ databases">
        <title>Single cell metagenomics reveals metabolic interactions within the superorganism composed of flagellate Streblomastix strix and complex community of Bacteroidetes bacteria on its surface.</title>
        <authorList>
            <person name="Treitli S.C."/>
            <person name="Kolisko M."/>
            <person name="Husnik F."/>
            <person name="Keeling P."/>
            <person name="Hampl V."/>
        </authorList>
    </citation>
    <scope>NUCLEOTIDE SEQUENCE</scope>
    <source>
        <strain evidence="1">STM</strain>
    </source>
</reference>
<evidence type="ECO:0008006" key="2">
    <source>
        <dbReference type="Google" id="ProtNLM"/>
    </source>
</evidence>
<feature type="non-terminal residue" evidence="1">
    <location>
        <position position="1"/>
    </location>
</feature>
<protein>
    <recommendedName>
        <fullName evidence="2">Conjugative transposon protein TraK</fullName>
    </recommendedName>
</protein>
<gene>
    <name evidence="1" type="ORF">EZS27_041056</name>
</gene>
<name>A0A5J4PE51_9ZZZZ</name>
<comment type="caution">
    <text evidence="1">The sequence shown here is derived from an EMBL/GenBank/DDBJ whole genome shotgun (WGS) entry which is preliminary data.</text>
</comment>
<dbReference type="EMBL" id="SNRY01009289">
    <property type="protein sequence ID" value="KAA6307278.1"/>
    <property type="molecule type" value="Genomic_DNA"/>
</dbReference>
<accession>A0A5J4PE51</accession>